<evidence type="ECO:0000256" key="10">
    <source>
        <dbReference type="SAM" id="MobiDB-lite"/>
    </source>
</evidence>
<organism evidence="12 13">
    <name type="scientific">Seminavis robusta</name>
    <dbReference type="NCBI Taxonomy" id="568900"/>
    <lineage>
        <taxon>Eukaryota</taxon>
        <taxon>Sar</taxon>
        <taxon>Stramenopiles</taxon>
        <taxon>Ochrophyta</taxon>
        <taxon>Bacillariophyta</taxon>
        <taxon>Bacillariophyceae</taxon>
        <taxon>Bacillariophycidae</taxon>
        <taxon>Naviculales</taxon>
        <taxon>Naviculaceae</taxon>
        <taxon>Seminavis</taxon>
    </lineage>
</organism>
<keyword evidence="7 11" id="KW-0472">Membrane</keyword>
<dbReference type="InterPro" id="IPR032675">
    <property type="entry name" value="LRR_dom_sf"/>
</dbReference>
<evidence type="ECO:0000256" key="2">
    <source>
        <dbReference type="ARBA" id="ARBA00022614"/>
    </source>
</evidence>
<dbReference type="GO" id="GO:0016020">
    <property type="term" value="C:membrane"/>
    <property type="evidence" value="ECO:0007669"/>
    <property type="project" value="UniProtKB-SubCell"/>
</dbReference>
<evidence type="ECO:0000313" key="12">
    <source>
        <dbReference type="EMBL" id="CAB9522328.1"/>
    </source>
</evidence>
<protein>
    <submittedName>
        <fullName evidence="12">Leucine Rich Repeat</fullName>
    </submittedName>
</protein>
<comment type="subcellular location">
    <subcellularLocation>
        <location evidence="1">Membrane</location>
        <topology evidence="1">Single-pass membrane protein</topology>
    </subcellularLocation>
</comment>
<keyword evidence="9" id="KW-0325">Glycoprotein</keyword>
<proteinExistence type="predicted"/>
<keyword evidence="13" id="KW-1185">Reference proteome</keyword>
<evidence type="ECO:0000256" key="4">
    <source>
        <dbReference type="ARBA" id="ARBA00022729"/>
    </source>
</evidence>
<feature type="compositionally biased region" description="Basic and acidic residues" evidence="10">
    <location>
        <begin position="9"/>
        <end position="20"/>
    </location>
</feature>
<dbReference type="SUPFAM" id="SSF52058">
    <property type="entry name" value="L domain-like"/>
    <property type="match status" value="1"/>
</dbReference>
<dbReference type="Gene3D" id="3.80.10.10">
    <property type="entry name" value="Ribonuclease Inhibitor"/>
    <property type="match status" value="1"/>
</dbReference>
<keyword evidence="4" id="KW-0732">Signal</keyword>
<name>A0A9N8HTM3_9STRA</name>
<evidence type="ECO:0000256" key="3">
    <source>
        <dbReference type="ARBA" id="ARBA00022692"/>
    </source>
</evidence>
<keyword evidence="5" id="KW-0677">Repeat</keyword>
<evidence type="ECO:0000256" key="5">
    <source>
        <dbReference type="ARBA" id="ARBA00022737"/>
    </source>
</evidence>
<evidence type="ECO:0000256" key="11">
    <source>
        <dbReference type="SAM" id="Phobius"/>
    </source>
</evidence>
<accession>A0A9N8HTM3</accession>
<evidence type="ECO:0000256" key="8">
    <source>
        <dbReference type="ARBA" id="ARBA00023170"/>
    </source>
</evidence>
<evidence type="ECO:0000256" key="9">
    <source>
        <dbReference type="ARBA" id="ARBA00023180"/>
    </source>
</evidence>
<dbReference type="AlphaFoldDB" id="A0A9N8HTM3"/>
<dbReference type="Proteomes" id="UP001153069">
    <property type="component" value="Unassembled WGS sequence"/>
</dbReference>
<dbReference type="OrthoDB" id="2151624at2759"/>
<reference evidence="12" key="1">
    <citation type="submission" date="2020-06" db="EMBL/GenBank/DDBJ databases">
        <authorList>
            <consortium name="Plant Systems Biology data submission"/>
        </authorList>
    </citation>
    <scope>NUCLEOTIDE SEQUENCE</scope>
    <source>
        <strain evidence="12">D6</strain>
    </source>
</reference>
<evidence type="ECO:0000256" key="7">
    <source>
        <dbReference type="ARBA" id="ARBA00023136"/>
    </source>
</evidence>
<keyword evidence="3 11" id="KW-0812">Transmembrane</keyword>
<feature type="region of interest" description="Disordered" evidence="10">
    <location>
        <begin position="1"/>
        <end position="28"/>
    </location>
</feature>
<feature type="compositionally biased region" description="Basic and acidic residues" evidence="10">
    <location>
        <begin position="85"/>
        <end position="97"/>
    </location>
</feature>
<feature type="region of interest" description="Disordered" evidence="10">
    <location>
        <begin position="210"/>
        <end position="230"/>
    </location>
</feature>
<gene>
    <name evidence="12" type="ORF">SEMRO_1291_G259880.1</name>
</gene>
<feature type="region of interest" description="Disordered" evidence="10">
    <location>
        <begin position="41"/>
        <end position="134"/>
    </location>
</feature>
<feature type="compositionally biased region" description="Polar residues" evidence="10">
    <location>
        <begin position="214"/>
        <end position="225"/>
    </location>
</feature>
<evidence type="ECO:0000256" key="1">
    <source>
        <dbReference type="ARBA" id="ARBA00004167"/>
    </source>
</evidence>
<keyword evidence="6 11" id="KW-1133">Transmembrane helix</keyword>
<dbReference type="EMBL" id="CAICTM010001289">
    <property type="protein sequence ID" value="CAB9522328.1"/>
    <property type="molecule type" value="Genomic_DNA"/>
</dbReference>
<sequence length="552" mass="60170">MAPTTRNGKKADRNHQTAEEEKYDSEDENFLLKVIAERYQTPADNTEARQVDTGIGAVEDGAKALRKNPDHHSVPVGNMVPTKLDGPEKAQGSKEESASTEGVAEESLPGAHAVGGLQEEDGEESSSALSRNESCDEPINDAFLVDPSVADVADVESGAMDLETEEVFHGQVMPEPPVKNNGAAVCSIALVVVVAVVVVLLVFTLSPSKGEMGQATNSSGSNNNPEETDSVLYPPFDEGLPQDIAKKIQEVGSACYKANLWMLQDPRLQSYSLERKNQRFSMVWMYFVSNGHNWTQYDHWLSYNVSECEWFSQKSSLSIQGWHEGKEPEKVCDQDDNVLVMNLSSNNLQGYVPNPIPAGSMFNRIFDLSDNGLSGNLPIINAQQTFMEILSISNNKFDGFIQSKGSFSLSNLRVVKMDGNTLYGGTEDVYYFLPKLEFIDQTGNPYNARLAHTFHNCKNLTHLKIGATGSYGPIPTEMGLVTSLHELDLSANPLINGTVPASLGNLTALTKLDIRGTAVTGSLPDELCHRVKEGVLEILANCSRVLCCNASE</sequence>
<evidence type="ECO:0000313" key="13">
    <source>
        <dbReference type="Proteomes" id="UP001153069"/>
    </source>
</evidence>
<feature type="compositionally biased region" description="Basic and acidic residues" evidence="10">
    <location>
        <begin position="60"/>
        <end position="73"/>
    </location>
</feature>
<dbReference type="Pfam" id="PF00560">
    <property type="entry name" value="LRR_1"/>
    <property type="match status" value="1"/>
</dbReference>
<dbReference type="PANTHER" id="PTHR27000">
    <property type="entry name" value="LEUCINE-RICH REPEAT RECEPTOR-LIKE PROTEIN KINASE FAMILY PROTEIN-RELATED"/>
    <property type="match status" value="1"/>
</dbReference>
<evidence type="ECO:0000256" key="6">
    <source>
        <dbReference type="ARBA" id="ARBA00022989"/>
    </source>
</evidence>
<dbReference type="PANTHER" id="PTHR27000:SF642">
    <property type="entry name" value="INACTIVE LEUCINE-RICH REPEAT RECEPTOR KINASE XIAO-RELATED"/>
    <property type="match status" value="1"/>
</dbReference>
<comment type="caution">
    <text evidence="12">The sequence shown here is derived from an EMBL/GenBank/DDBJ whole genome shotgun (WGS) entry which is preliminary data.</text>
</comment>
<keyword evidence="8" id="KW-0675">Receptor</keyword>
<dbReference type="InterPro" id="IPR001611">
    <property type="entry name" value="Leu-rich_rpt"/>
</dbReference>
<keyword evidence="2" id="KW-0433">Leucine-rich repeat</keyword>
<feature type="transmembrane region" description="Helical" evidence="11">
    <location>
        <begin position="182"/>
        <end position="203"/>
    </location>
</feature>